<keyword evidence="1" id="KW-1133">Transmembrane helix</keyword>
<feature type="transmembrane region" description="Helical" evidence="1">
    <location>
        <begin position="70"/>
        <end position="88"/>
    </location>
</feature>
<evidence type="ECO:0000256" key="1">
    <source>
        <dbReference type="SAM" id="Phobius"/>
    </source>
</evidence>
<evidence type="ECO:0000313" key="2">
    <source>
        <dbReference type="EMBL" id="SMH48988.1"/>
    </source>
</evidence>
<name>A0A1X7PD06_9MICO</name>
<gene>
    <name evidence="2" type="ORF">SAMN06295885_3170</name>
</gene>
<protein>
    <submittedName>
        <fullName evidence="2">Uncharacterized protein</fullName>
    </submittedName>
</protein>
<keyword evidence="1" id="KW-0812">Transmembrane</keyword>
<dbReference type="STRING" id="1891671.SAMN06295885_3170"/>
<feature type="transmembrane region" description="Helical" evidence="1">
    <location>
        <begin position="39"/>
        <end position="58"/>
    </location>
</feature>
<sequence length="96" mass="10213">MIVCAAAIGILGLAIGLDGVHYACNESDPAWCTGFHVPWPALLVVLGATVALAVLAAVRWPRGLRGRRYDLLMLFLFAGCVTGCVLVLRSTSEWVS</sequence>
<reference evidence="3" key="1">
    <citation type="submission" date="2017-04" db="EMBL/GenBank/DDBJ databases">
        <authorList>
            <person name="Varghese N."/>
            <person name="Submissions S."/>
        </authorList>
    </citation>
    <scope>NUCLEOTIDE SEQUENCE [LARGE SCALE GENOMIC DNA]</scope>
    <source>
        <strain evidence="3">VKM Ac-2121</strain>
    </source>
</reference>
<accession>A0A1X7PD06</accession>
<proteinExistence type="predicted"/>
<evidence type="ECO:0000313" key="3">
    <source>
        <dbReference type="Proteomes" id="UP000193711"/>
    </source>
</evidence>
<dbReference type="Proteomes" id="UP000193711">
    <property type="component" value="Unassembled WGS sequence"/>
</dbReference>
<keyword evidence="1" id="KW-0472">Membrane</keyword>
<dbReference type="RefSeq" id="WP_085477579.1">
    <property type="nucleotide sequence ID" value="NZ_FXBM01000003.1"/>
</dbReference>
<organism evidence="2 3">
    <name type="scientific">Rathayibacter oskolensis</name>
    <dbReference type="NCBI Taxonomy" id="1891671"/>
    <lineage>
        <taxon>Bacteria</taxon>
        <taxon>Bacillati</taxon>
        <taxon>Actinomycetota</taxon>
        <taxon>Actinomycetes</taxon>
        <taxon>Micrococcales</taxon>
        <taxon>Microbacteriaceae</taxon>
        <taxon>Rathayibacter</taxon>
    </lineage>
</organism>
<dbReference type="EMBL" id="FXBM01000003">
    <property type="protein sequence ID" value="SMH48988.1"/>
    <property type="molecule type" value="Genomic_DNA"/>
</dbReference>
<dbReference type="AlphaFoldDB" id="A0A1X7PD06"/>
<keyword evidence="3" id="KW-1185">Reference proteome</keyword>